<dbReference type="OrthoDB" id="4955019at2"/>
<comment type="caution">
    <text evidence="3">The sequence shown here is derived from an EMBL/GenBank/DDBJ whole genome shotgun (WGS) entry which is preliminary data.</text>
</comment>
<name>A0A0V8ISL8_9MICC</name>
<evidence type="ECO:0000313" key="3">
    <source>
        <dbReference type="EMBL" id="KSU77748.1"/>
    </source>
</evidence>
<dbReference type="RefSeq" id="WP_058267341.1">
    <property type="nucleotide sequence ID" value="NZ_FMAZ01000002.1"/>
</dbReference>
<keyword evidence="4" id="KW-1185">Reference proteome</keyword>
<gene>
    <name evidence="3" type="ORF">AS031_06660</name>
</gene>
<evidence type="ECO:0000313" key="4">
    <source>
        <dbReference type="Proteomes" id="UP000053199"/>
    </source>
</evidence>
<feature type="transmembrane region" description="Helical" evidence="2">
    <location>
        <begin position="6"/>
        <end position="29"/>
    </location>
</feature>
<keyword evidence="2" id="KW-0812">Transmembrane</keyword>
<dbReference type="EMBL" id="LNQM01000002">
    <property type="protein sequence ID" value="KSU77748.1"/>
    <property type="molecule type" value="Genomic_DNA"/>
</dbReference>
<organism evidence="3 4">
    <name type="scientific">Pseudarthrobacter enclensis</name>
    <dbReference type="NCBI Taxonomy" id="993070"/>
    <lineage>
        <taxon>Bacteria</taxon>
        <taxon>Bacillati</taxon>
        <taxon>Actinomycetota</taxon>
        <taxon>Actinomycetes</taxon>
        <taxon>Micrococcales</taxon>
        <taxon>Micrococcaceae</taxon>
        <taxon>Pseudarthrobacter</taxon>
    </lineage>
</organism>
<feature type="compositionally biased region" description="Basic and acidic residues" evidence="1">
    <location>
        <begin position="80"/>
        <end position="97"/>
    </location>
</feature>
<evidence type="ECO:0000256" key="2">
    <source>
        <dbReference type="SAM" id="Phobius"/>
    </source>
</evidence>
<keyword evidence="2" id="KW-0472">Membrane</keyword>
<accession>A0A0V8ISL8</accession>
<keyword evidence="2" id="KW-1133">Transmembrane helix</keyword>
<proteinExistence type="predicted"/>
<dbReference type="STRING" id="993070.AS031_06660"/>
<dbReference type="AlphaFoldDB" id="A0A0V8ISL8"/>
<feature type="region of interest" description="Disordered" evidence="1">
    <location>
        <begin position="58"/>
        <end position="119"/>
    </location>
</feature>
<reference evidence="3 4" key="1">
    <citation type="journal article" date="2014" name="Arch. Microbiol.">
        <title>Arthrobacter enclensis sp. nov., isolated from sediment sample.</title>
        <authorList>
            <person name="Dastager S.G."/>
            <person name="Liu Q."/>
            <person name="Tang S.K."/>
            <person name="Krishnamurthi S."/>
            <person name="Lee J.C."/>
            <person name="Li W.J."/>
        </authorList>
    </citation>
    <scope>NUCLEOTIDE SEQUENCE [LARGE SCALE GENOMIC DNA]</scope>
    <source>
        <strain evidence="3 4">NIO-1008</strain>
    </source>
</reference>
<dbReference type="Proteomes" id="UP000053199">
    <property type="component" value="Unassembled WGS sequence"/>
</dbReference>
<sequence length="119" mass="13132">MPWWSWILLWVALVAVSLLFYGVLGVRLFRKFMATVKDLGAAGGKLGHLAPLPEAARTAVPGSAEGRAPAGSAVFASPADMRHDYEASKSSRREERRLRRVQRKKDRGQPQALADLDFT</sequence>
<protein>
    <submittedName>
        <fullName evidence="3">Uncharacterized protein</fullName>
    </submittedName>
</protein>
<evidence type="ECO:0000256" key="1">
    <source>
        <dbReference type="SAM" id="MobiDB-lite"/>
    </source>
</evidence>